<organism evidence="1 2">
    <name type="scientific">Lichtheimia ornata</name>
    <dbReference type="NCBI Taxonomy" id="688661"/>
    <lineage>
        <taxon>Eukaryota</taxon>
        <taxon>Fungi</taxon>
        <taxon>Fungi incertae sedis</taxon>
        <taxon>Mucoromycota</taxon>
        <taxon>Mucoromycotina</taxon>
        <taxon>Mucoromycetes</taxon>
        <taxon>Mucorales</taxon>
        <taxon>Lichtheimiaceae</taxon>
        <taxon>Lichtheimia</taxon>
    </lineage>
</organism>
<evidence type="ECO:0000313" key="1">
    <source>
        <dbReference type="EMBL" id="KAJ8652719.1"/>
    </source>
</evidence>
<keyword evidence="2" id="KW-1185">Reference proteome</keyword>
<dbReference type="GeneID" id="83219001"/>
<protein>
    <submittedName>
        <fullName evidence="1">Uncharacterized protein</fullName>
    </submittedName>
</protein>
<reference evidence="1 2" key="1">
    <citation type="submission" date="2023-03" db="EMBL/GenBank/DDBJ databases">
        <title>Genome sequence of Lichtheimia ornata CBS 291.66.</title>
        <authorList>
            <person name="Mohabir J.T."/>
            <person name="Shea T.P."/>
            <person name="Kurbessoian T."/>
            <person name="Berby B."/>
            <person name="Fontaine J."/>
            <person name="Livny J."/>
            <person name="Gnirke A."/>
            <person name="Stajich J.E."/>
            <person name="Cuomo C.A."/>
        </authorList>
    </citation>
    <scope>NUCLEOTIDE SEQUENCE [LARGE SCALE GENOMIC DNA]</scope>
    <source>
        <strain evidence="1">CBS 291.66</strain>
    </source>
</reference>
<sequence>MGFITRFQWQVTYATVAVSQVFFLFLKPESNNFIKFCTNTLEETPSYHDGVRVEIRVSLQSLLRHRQEMQQILRSWVQTQGAICWIKSSLVYSVWRGLFEGWTWAMANMEPQSQRDRQSFARRGTTACLLASHVSGWFSRPDTNHDGWRQAYAILHRNRAPNSTFLLNRKVFALTAFNKLSTRFILENAHMATLLPYSFLEIEQYIGTPQLHNHRSHVPRMRAIDTQLAIAAPTVQLTKLSQQDQEVANLMMADVVSWEETQTPMIEHADLRNQLYKFFSSPVHDYAKSIIHAYLQGSLLMATGILRPPLDRRFQTTIANRFRIHTLCSEEALRQTLPDQLFHIGKARGSRSVKEYLAKNVFLPVDTIRAQRSHLGMVNQGQNYNHLRASRTAYIITVRALVAVGRIDEARTLHDLIMAYITPMKLTFMQDKEKAVSKKPGNPDMIKFVYF</sequence>
<proteinExistence type="predicted"/>
<accession>A0AAD7USF0</accession>
<evidence type="ECO:0000313" key="2">
    <source>
        <dbReference type="Proteomes" id="UP001234581"/>
    </source>
</evidence>
<gene>
    <name evidence="1" type="ORF">O0I10_011601</name>
</gene>
<dbReference type="AlphaFoldDB" id="A0AAD7USF0"/>
<comment type="caution">
    <text evidence="1">The sequence shown here is derived from an EMBL/GenBank/DDBJ whole genome shotgun (WGS) entry which is preliminary data.</text>
</comment>
<name>A0AAD7USF0_9FUNG</name>
<dbReference type="RefSeq" id="XP_058337633.1">
    <property type="nucleotide sequence ID" value="XM_058491565.1"/>
</dbReference>
<dbReference type="EMBL" id="JARTCD010000095">
    <property type="protein sequence ID" value="KAJ8652719.1"/>
    <property type="molecule type" value="Genomic_DNA"/>
</dbReference>
<dbReference type="Proteomes" id="UP001234581">
    <property type="component" value="Unassembled WGS sequence"/>
</dbReference>